<comment type="function">
    <text evidence="5">Responsible for synthesis of pseudouridine from uracil-55 in the psi GC loop of transfer RNAs.</text>
</comment>
<comment type="similarity">
    <text evidence="2 5">Belongs to the pseudouridine synthase TruB family. Type 1 subfamily.</text>
</comment>
<proteinExistence type="inferred from homology"/>
<evidence type="ECO:0000259" key="6">
    <source>
        <dbReference type="Pfam" id="PF01509"/>
    </source>
</evidence>
<evidence type="ECO:0000256" key="4">
    <source>
        <dbReference type="ARBA" id="ARBA00023235"/>
    </source>
</evidence>
<dbReference type="InterPro" id="IPR002501">
    <property type="entry name" value="PsdUridine_synth_N"/>
</dbReference>
<dbReference type="EMBL" id="BMHQ01000011">
    <property type="protein sequence ID" value="GGE25130.1"/>
    <property type="molecule type" value="Genomic_DNA"/>
</dbReference>
<dbReference type="AlphaFoldDB" id="A0A8J2YEK1"/>
<gene>
    <name evidence="5 8" type="primary">truB</name>
    <name evidence="8" type="ORF">GCM10011571_29120</name>
</gene>
<name>A0A8J2YEK1_9BACL</name>
<sequence>MLHGVIPIRKLPGMTSHDVVARVRRIAGQKKAGHTGTLDPDVEGVLPVCLGQATRIAEYIQDLPKRYHGTLTLGIATDTEDASGRVTAETAVDSLDPDEVNEVFRRFVGEMEQIPPMYSAVKIKGKRLYELAREGKEVERKSRTIRIYELIVTWLELDEPHPRIHFDVLCSKGTYVRTLCVDLGKALGYPAHMSRLIRVESGPFHLEDAVTLDALEERVKEEGWDQLLVCPGEALGHLPVLFVPESAFASVMNGMTLQLDAPVAFPAGSLCRVYTEEGRFCALYRLVEETTARPEKVFRVR</sequence>
<dbReference type="RefSeq" id="WP_188648627.1">
    <property type="nucleotide sequence ID" value="NZ_BMHQ01000011.1"/>
</dbReference>
<organism evidence="8 9">
    <name type="scientific">Marinithermofilum abyssi</name>
    <dbReference type="NCBI Taxonomy" id="1571185"/>
    <lineage>
        <taxon>Bacteria</taxon>
        <taxon>Bacillati</taxon>
        <taxon>Bacillota</taxon>
        <taxon>Bacilli</taxon>
        <taxon>Bacillales</taxon>
        <taxon>Thermoactinomycetaceae</taxon>
        <taxon>Marinithermofilum</taxon>
    </lineage>
</organism>
<dbReference type="Gene3D" id="3.30.2350.10">
    <property type="entry name" value="Pseudouridine synthase"/>
    <property type="match status" value="1"/>
</dbReference>
<evidence type="ECO:0000256" key="2">
    <source>
        <dbReference type="ARBA" id="ARBA00005642"/>
    </source>
</evidence>
<comment type="caution">
    <text evidence="8">The sequence shown here is derived from an EMBL/GenBank/DDBJ whole genome shotgun (WGS) entry which is preliminary data.</text>
</comment>
<dbReference type="Pfam" id="PF01509">
    <property type="entry name" value="TruB_N"/>
    <property type="match status" value="1"/>
</dbReference>
<evidence type="ECO:0000313" key="8">
    <source>
        <dbReference type="EMBL" id="GGE25130.1"/>
    </source>
</evidence>
<feature type="active site" description="Nucleophile" evidence="5">
    <location>
        <position position="39"/>
    </location>
</feature>
<dbReference type="GO" id="GO:0160148">
    <property type="term" value="F:tRNA pseudouridine(55) synthase activity"/>
    <property type="evidence" value="ECO:0007669"/>
    <property type="project" value="UniProtKB-EC"/>
</dbReference>
<evidence type="ECO:0000313" key="9">
    <source>
        <dbReference type="Proteomes" id="UP000625210"/>
    </source>
</evidence>
<evidence type="ECO:0000256" key="1">
    <source>
        <dbReference type="ARBA" id="ARBA00000385"/>
    </source>
</evidence>
<dbReference type="GO" id="GO:1990481">
    <property type="term" value="P:mRNA pseudouridine synthesis"/>
    <property type="evidence" value="ECO:0007669"/>
    <property type="project" value="TreeGrafter"/>
</dbReference>
<dbReference type="PANTHER" id="PTHR13767">
    <property type="entry name" value="TRNA-PSEUDOURIDINE SYNTHASE"/>
    <property type="match status" value="1"/>
</dbReference>
<accession>A0A8J2YEK1</accession>
<dbReference type="GO" id="GO:0003723">
    <property type="term" value="F:RNA binding"/>
    <property type="evidence" value="ECO:0007669"/>
    <property type="project" value="InterPro"/>
</dbReference>
<keyword evidence="3 5" id="KW-0819">tRNA processing</keyword>
<evidence type="ECO:0000256" key="3">
    <source>
        <dbReference type="ARBA" id="ARBA00022694"/>
    </source>
</evidence>
<dbReference type="SUPFAM" id="SSF55120">
    <property type="entry name" value="Pseudouridine synthase"/>
    <property type="match status" value="1"/>
</dbReference>
<feature type="domain" description="tRNA pseudouridylate synthase B C-terminal" evidence="7">
    <location>
        <begin position="177"/>
        <end position="221"/>
    </location>
</feature>
<evidence type="ECO:0000256" key="5">
    <source>
        <dbReference type="HAMAP-Rule" id="MF_01080"/>
    </source>
</evidence>
<dbReference type="PANTHER" id="PTHR13767:SF2">
    <property type="entry name" value="PSEUDOURIDYLATE SYNTHASE TRUB1"/>
    <property type="match status" value="1"/>
</dbReference>
<protein>
    <recommendedName>
        <fullName evidence="5">tRNA pseudouridine synthase B</fullName>
        <ecNumber evidence="5">5.4.99.25</ecNumber>
    </recommendedName>
    <alternativeName>
        <fullName evidence="5">tRNA pseudouridine(55) synthase</fullName>
        <shortName evidence="5">Psi55 synthase</shortName>
    </alternativeName>
    <alternativeName>
        <fullName evidence="5">tRNA pseudouridylate synthase</fullName>
    </alternativeName>
    <alternativeName>
        <fullName evidence="5">tRNA-uridine isomerase</fullName>
    </alternativeName>
</protein>
<reference evidence="8" key="2">
    <citation type="submission" date="2020-09" db="EMBL/GenBank/DDBJ databases">
        <authorList>
            <person name="Sun Q."/>
            <person name="Zhou Y."/>
        </authorList>
    </citation>
    <scope>NUCLEOTIDE SEQUENCE</scope>
    <source>
        <strain evidence="8">CGMCC 1.15179</strain>
    </source>
</reference>
<keyword evidence="4 5" id="KW-0413">Isomerase</keyword>
<dbReference type="FunFam" id="3.30.2350.10:FF:000011">
    <property type="entry name" value="tRNA pseudouridine synthase B"/>
    <property type="match status" value="1"/>
</dbReference>
<dbReference type="Proteomes" id="UP000625210">
    <property type="component" value="Unassembled WGS sequence"/>
</dbReference>
<comment type="catalytic activity">
    <reaction evidence="1 5">
        <text>uridine(55) in tRNA = pseudouridine(55) in tRNA</text>
        <dbReference type="Rhea" id="RHEA:42532"/>
        <dbReference type="Rhea" id="RHEA-COMP:10101"/>
        <dbReference type="Rhea" id="RHEA-COMP:10102"/>
        <dbReference type="ChEBI" id="CHEBI:65314"/>
        <dbReference type="ChEBI" id="CHEBI:65315"/>
        <dbReference type="EC" id="5.4.99.25"/>
    </reaction>
</comment>
<reference evidence="8" key="1">
    <citation type="journal article" date="2014" name="Int. J. Syst. Evol. Microbiol.">
        <title>Complete genome sequence of Corynebacterium casei LMG S-19264T (=DSM 44701T), isolated from a smear-ripened cheese.</title>
        <authorList>
            <consortium name="US DOE Joint Genome Institute (JGI-PGF)"/>
            <person name="Walter F."/>
            <person name="Albersmeier A."/>
            <person name="Kalinowski J."/>
            <person name="Ruckert C."/>
        </authorList>
    </citation>
    <scope>NUCLEOTIDE SEQUENCE</scope>
    <source>
        <strain evidence="8">CGMCC 1.15179</strain>
    </source>
</reference>
<keyword evidence="9" id="KW-1185">Reference proteome</keyword>
<dbReference type="EC" id="5.4.99.25" evidence="5"/>
<dbReference type="Pfam" id="PF16198">
    <property type="entry name" value="TruB_C_2"/>
    <property type="match status" value="1"/>
</dbReference>
<dbReference type="HAMAP" id="MF_01080">
    <property type="entry name" value="TruB_bact"/>
    <property type="match status" value="1"/>
</dbReference>
<dbReference type="InterPro" id="IPR014780">
    <property type="entry name" value="tRNA_psdUridine_synth_TruB"/>
</dbReference>
<evidence type="ECO:0000259" key="7">
    <source>
        <dbReference type="Pfam" id="PF16198"/>
    </source>
</evidence>
<dbReference type="InterPro" id="IPR032819">
    <property type="entry name" value="TruB_C"/>
</dbReference>
<dbReference type="GO" id="GO:0031119">
    <property type="term" value="P:tRNA pseudouridine synthesis"/>
    <property type="evidence" value="ECO:0007669"/>
    <property type="project" value="UniProtKB-UniRule"/>
</dbReference>
<dbReference type="NCBIfam" id="TIGR00431">
    <property type="entry name" value="TruB"/>
    <property type="match status" value="1"/>
</dbReference>
<feature type="domain" description="Pseudouridine synthase II N-terminal" evidence="6">
    <location>
        <begin position="24"/>
        <end position="176"/>
    </location>
</feature>
<dbReference type="InterPro" id="IPR020103">
    <property type="entry name" value="PsdUridine_synth_cat_dom_sf"/>
</dbReference>
<dbReference type="CDD" id="cd02573">
    <property type="entry name" value="PseudoU_synth_EcTruB"/>
    <property type="match status" value="1"/>
</dbReference>